<feature type="non-terminal residue" evidence="1">
    <location>
        <position position="88"/>
    </location>
</feature>
<evidence type="ECO:0000313" key="1">
    <source>
        <dbReference type="EMBL" id="PNX55039.1"/>
    </source>
</evidence>
<dbReference type="EMBL" id="ASHM01057534">
    <property type="protein sequence ID" value="PNX88732.1"/>
    <property type="molecule type" value="Genomic_DNA"/>
</dbReference>
<dbReference type="ExpressionAtlas" id="A0A2K3JLX9">
    <property type="expression patterns" value="baseline"/>
</dbReference>
<reference evidence="1 3" key="1">
    <citation type="journal article" date="2014" name="Am. J. Bot.">
        <title>Genome assembly and annotation for red clover (Trifolium pratense; Fabaceae).</title>
        <authorList>
            <person name="Istvanek J."/>
            <person name="Jaros M."/>
            <person name="Krenek A."/>
            <person name="Repkova J."/>
        </authorList>
    </citation>
    <scope>NUCLEOTIDE SEQUENCE [LARGE SCALE GENOMIC DNA]</scope>
    <source>
        <strain evidence="3">cv. Tatra</strain>
        <tissue evidence="1">Young leaves</tissue>
    </source>
</reference>
<dbReference type="STRING" id="57577.A0A2K3JLX9"/>
<reference evidence="1 3" key="2">
    <citation type="journal article" date="2017" name="Front. Plant Sci.">
        <title>Gene Classification and Mining of Molecular Markers Useful in Red Clover (Trifolium pratense) Breeding.</title>
        <authorList>
            <person name="Istvanek J."/>
            <person name="Dluhosova J."/>
            <person name="Dluhos P."/>
            <person name="Patkova L."/>
            <person name="Nedelnik J."/>
            <person name="Repkova J."/>
        </authorList>
    </citation>
    <scope>NUCLEOTIDE SEQUENCE [LARGE SCALE GENOMIC DNA]</scope>
    <source>
        <strain evidence="3">cv. Tatra</strain>
        <tissue evidence="1">Young leaves</tissue>
    </source>
</reference>
<gene>
    <name evidence="2" type="ORF">L195_g044845</name>
    <name evidence="1" type="ORF">L195_g048664</name>
</gene>
<protein>
    <submittedName>
        <fullName evidence="1">Uncharacterized protein</fullName>
    </submittedName>
</protein>
<sequence length="88" mass="10221">MFQSLEALHDGEHEKQRRHFLYFLLHQVPVSSNFSILTRKLACQIALLIVHRGYKMNPPCPPFECAHMWPPYPLNLVPSIIDPAFPII</sequence>
<dbReference type="EMBL" id="ASHM01070043">
    <property type="protein sequence ID" value="PNX55039.1"/>
    <property type="molecule type" value="Genomic_DNA"/>
</dbReference>
<evidence type="ECO:0000313" key="3">
    <source>
        <dbReference type="Proteomes" id="UP000236291"/>
    </source>
</evidence>
<dbReference type="AlphaFoldDB" id="A0A2K3JLX9"/>
<dbReference type="Proteomes" id="UP000236291">
    <property type="component" value="Unassembled WGS sequence"/>
</dbReference>
<organism evidence="1 3">
    <name type="scientific">Trifolium pratense</name>
    <name type="common">Red clover</name>
    <dbReference type="NCBI Taxonomy" id="57577"/>
    <lineage>
        <taxon>Eukaryota</taxon>
        <taxon>Viridiplantae</taxon>
        <taxon>Streptophyta</taxon>
        <taxon>Embryophyta</taxon>
        <taxon>Tracheophyta</taxon>
        <taxon>Spermatophyta</taxon>
        <taxon>Magnoliopsida</taxon>
        <taxon>eudicotyledons</taxon>
        <taxon>Gunneridae</taxon>
        <taxon>Pentapetalae</taxon>
        <taxon>rosids</taxon>
        <taxon>fabids</taxon>
        <taxon>Fabales</taxon>
        <taxon>Fabaceae</taxon>
        <taxon>Papilionoideae</taxon>
        <taxon>50 kb inversion clade</taxon>
        <taxon>NPAAA clade</taxon>
        <taxon>Hologalegina</taxon>
        <taxon>IRL clade</taxon>
        <taxon>Trifolieae</taxon>
        <taxon>Trifolium</taxon>
    </lineage>
</organism>
<comment type="caution">
    <text evidence="1">The sequence shown here is derived from an EMBL/GenBank/DDBJ whole genome shotgun (WGS) entry which is preliminary data.</text>
</comment>
<accession>A0A2K3JLX9</accession>
<name>A0A2K3JLX9_TRIPR</name>
<evidence type="ECO:0000313" key="2">
    <source>
        <dbReference type="EMBL" id="PNX88732.1"/>
    </source>
</evidence>
<proteinExistence type="predicted"/>